<sequence>MALCRRAYGYSKVDKEDPEDMIHRRAQFLIYKVLEKADSSRRKPSSCLRIRISKLKVKIGNRLRRLRKRLMCGVSAARIGIHGHVVNQLKTWKKLLGSGRQSFSSIPPLIK</sequence>
<dbReference type="Proteomes" id="UP001359559">
    <property type="component" value="Unassembled WGS sequence"/>
</dbReference>
<keyword evidence="2" id="KW-1185">Reference proteome</keyword>
<dbReference type="PANTHER" id="PTHR35687:SF1">
    <property type="entry name" value="OS07G0516700 PROTEIN"/>
    <property type="match status" value="1"/>
</dbReference>
<proteinExistence type="predicted"/>
<name>A0AAN9JSV1_CLITE</name>
<evidence type="ECO:0000313" key="2">
    <source>
        <dbReference type="Proteomes" id="UP001359559"/>
    </source>
</evidence>
<dbReference type="PANTHER" id="PTHR35687">
    <property type="entry name" value="OS07G0516700 PROTEIN"/>
    <property type="match status" value="1"/>
</dbReference>
<comment type="caution">
    <text evidence="1">The sequence shown here is derived from an EMBL/GenBank/DDBJ whole genome shotgun (WGS) entry which is preliminary data.</text>
</comment>
<dbReference type="AlphaFoldDB" id="A0AAN9JSV1"/>
<evidence type="ECO:0000313" key="1">
    <source>
        <dbReference type="EMBL" id="KAK7303292.1"/>
    </source>
</evidence>
<dbReference type="EMBL" id="JAYKXN010000003">
    <property type="protein sequence ID" value="KAK7303292.1"/>
    <property type="molecule type" value="Genomic_DNA"/>
</dbReference>
<protein>
    <submittedName>
        <fullName evidence="1">Uncharacterized protein</fullName>
    </submittedName>
</protein>
<reference evidence="1 2" key="1">
    <citation type="submission" date="2024-01" db="EMBL/GenBank/DDBJ databases">
        <title>The genomes of 5 underutilized Papilionoideae crops provide insights into root nodulation and disease resistance.</title>
        <authorList>
            <person name="Yuan L."/>
        </authorList>
    </citation>
    <scope>NUCLEOTIDE SEQUENCE [LARGE SCALE GENOMIC DNA]</scope>
    <source>
        <strain evidence="1">LY-2023</strain>
        <tissue evidence="1">Leaf</tissue>
    </source>
</reference>
<gene>
    <name evidence="1" type="ORF">RJT34_14195</name>
</gene>
<organism evidence="1 2">
    <name type="scientific">Clitoria ternatea</name>
    <name type="common">Butterfly pea</name>
    <dbReference type="NCBI Taxonomy" id="43366"/>
    <lineage>
        <taxon>Eukaryota</taxon>
        <taxon>Viridiplantae</taxon>
        <taxon>Streptophyta</taxon>
        <taxon>Embryophyta</taxon>
        <taxon>Tracheophyta</taxon>
        <taxon>Spermatophyta</taxon>
        <taxon>Magnoliopsida</taxon>
        <taxon>eudicotyledons</taxon>
        <taxon>Gunneridae</taxon>
        <taxon>Pentapetalae</taxon>
        <taxon>rosids</taxon>
        <taxon>fabids</taxon>
        <taxon>Fabales</taxon>
        <taxon>Fabaceae</taxon>
        <taxon>Papilionoideae</taxon>
        <taxon>50 kb inversion clade</taxon>
        <taxon>NPAAA clade</taxon>
        <taxon>indigoferoid/millettioid clade</taxon>
        <taxon>Phaseoleae</taxon>
        <taxon>Clitoria</taxon>
    </lineage>
</organism>
<accession>A0AAN9JSV1</accession>